<dbReference type="GO" id="GO:0005085">
    <property type="term" value="F:guanyl-nucleotide exchange factor activity"/>
    <property type="evidence" value="ECO:0007669"/>
    <property type="project" value="InterPro"/>
</dbReference>
<feature type="region of interest" description="Disordered" evidence="1">
    <location>
        <begin position="1"/>
        <end position="23"/>
    </location>
</feature>
<evidence type="ECO:0000313" key="3">
    <source>
        <dbReference type="EMBL" id="KAK3049675.1"/>
    </source>
</evidence>
<dbReference type="SUPFAM" id="SSF50729">
    <property type="entry name" value="PH domain-like"/>
    <property type="match status" value="1"/>
</dbReference>
<evidence type="ECO:0000259" key="2">
    <source>
        <dbReference type="PROSITE" id="PS50010"/>
    </source>
</evidence>
<feature type="compositionally biased region" description="Acidic residues" evidence="1">
    <location>
        <begin position="127"/>
        <end position="140"/>
    </location>
</feature>
<evidence type="ECO:0000256" key="1">
    <source>
        <dbReference type="SAM" id="MobiDB-lite"/>
    </source>
</evidence>
<feature type="region of interest" description="Disordered" evidence="1">
    <location>
        <begin position="865"/>
        <end position="912"/>
    </location>
</feature>
<gene>
    <name evidence="3" type="ORF">LTR09_009097</name>
</gene>
<feature type="region of interest" description="Disordered" evidence="1">
    <location>
        <begin position="127"/>
        <end position="236"/>
    </location>
</feature>
<feature type="compositionally biased region" description="Polar residues" evidence="1">
    <location>
        <begin position="67"/>
        <end position="96"/>
    </location>
</feature>
<protein>
    <recommendedName>
        <fullName evidence="2">DH domain-containing protein</fullName>
    </recommendedName>
</protein>
<feature type="region of interest" description="Disordered" evidence="1">
    <location>
        <begin position="61"/>
        <end position="96"/>
    </location>
</feature>
<dbReference type="PROSITE" id="PS50010">
    <property type="entry name" value="DH_2"/>
    <property type="match status" value="1"/>
</dbReference>
<dbReference type="PANTHER" id="PTHR12673">
    <property type="entry name" value="FACIOGENITAL DYSPLASIA PROTEIN"/>
    <property type="match status" value="1"/>
</dbReference>
<dbReference type="Proteomes" id="UP001271007">
    <property type="component" value="Unassembled WGS sequence"/>
</dbReference>
<dbReference type="Gene3D" id="1.20.900.10">
    <property type="entry name" value="Dbl homology (DH) domain"/>
    <property type="match status" value="1"/>
</dbReference>
<sequence length="1038" mass="114720">MAMAQSSPCPATSNTFGYPSVEDSSCSIRSAGSNGTVRHHRLRSLSGSSLSSLTSLWAPPFRRQDNRSTSSSNLTYRNNPSSCAQHSTSRSYSRRASVTSILSSRLRSETTLDSEINGGQRLLDVAESDAEISEASEDEQSIAAHGPTAGVDLHDGLPTLKLDLGEDTEPGTDEHARIQEPAGIRRWLSTLRRRKKANLSPPKPAKGRPQPSDNHPLSSPPAKRRSAYHKQSDSQGSSLVFVTAVRSATATIASFSVATVSHRNTQWRRGHQRSSIVSGSDPRPSIDSQRSIVDEAAKQRARKRRAKLEELIRSEESYLADIRALSKAYTTILGSQPSAAHFTRSRAQKNIFDISTLHDELLANLHVVVPFAEYEQRSSKILPAGTLLKSHTRWHSVDVVPTRSPPAHRKLTAIRQGRRSLNISRSSADDDPALSCSPQIVALVAKTFSAYIERFAAYEGYGANYELVQRDIEETQRAMATWPEFDRAIEILSAHVNPVKSREANRNKALTIKDLLIKPIQRLPRYELIFSDLCKLTPMCDSPISNTAIQELLVQLNEACQRMNTAKDNPEQARMLETTCLLGDRLTFSNQIPRSVFLQLLGQVHLCGCLYVAYRSKDRIKGLYAICVLFGSTLLLATAEEDNKRYCTIAGIPLANATIVESDNGKGLQCYTAPYSWKLVFENAARMFEVIVVACSAEEAEVWRKYIAQRIEVQAKAVADGTSNVFELQSPLIAEMCSVGKAFGKPGSFVRRMSVHRTATVGPTTDLNQVIIKNTQSAKEAVETASTTSLQIPRSQSVVTPSHVQTLATRRAERVRLESLLADVWTKDLLPYPGMTPRRSDPIRASANHVIRKFSMASITSNFSSSKRTASYTSMSQSRKEDMPPPQSRPPLPHHRTDSTRPSGPPLVDFHNAPEAFLPADFGLEDPAKKHKKSALRTFTMSIERPFSPLLGNENKPSNLRRAQSVRDMSDSRPPPPMPARVIAEKPPTPVYSVVQERPKTPAPEIQALSPNLEANKRPEAPAKTPRKSKSRLLRLFG</sequence>
<comment type="caution">
    <text evidence="3">The sequence shown here is derived from an EMBL/GenBank/DDBJ whole genome shotgun (WGS) entry which is preliminary data.</text>
</comment>
<feature type="region of interest" description="Disordered" evidence="1">
    <location>
        <begin position="947"/>
        <end position="1038"/>
    </location>
</feature>
<dbReference type="InterPro" id="IPR051092">
    <property type="entry name" value="FYVE_RhoGEF_PH"/>
</dbReference>
<feature type="region of interest" description="Disordered" evidence="1">
    <location>
        <begin position="263"/>
        <end position="290"/>
    </location>
</feature>
<reference evidence="3" key="1">
    <citation type="submission" date="2023-04" db="EMBL/GenBank/DDBJ databases">
        <title>Black Yeasts Isolated from many extreme environments.</title>
        <authorList>
            <person name="Coleine C."/>
            <person name="Stajich J.E."/>
            <person name="Selbmann L."/>
        </authorList>
    </citation>
    <scope>NUCLEOTIDE SEQUENCE</scope>
    <source>
        <strain evidence="3">CCFEE 5312</strain>
    </source>
</reference>
<feature type="compositionally biased region" description="Polar residues" evidence="1">
    <location>
        <begin position="865"/>
        <end position="877"/>
    </location>
</feature>
<dbReference type="InterPro" id="IPR035899">
    <property type="entry name" value="DBL_dom_sf"/>
</dbReference>
<dbReference type="SMART" id="SM00325">
    <property type="entry name" value="RhoGEF"/>
    <property type="match status" value="1"/>
</dbReference>
<dbReference type="InterPro" id="IPR000219">
    <property type="entry name" value="DH_dom"/>
</dbReference>
<proteinExistence type="predicted"/>
<dbReference type="SUPFAM" id="SSF48065">
    <property type="entry name" value="DBL homology domain (DH-domain)"/>
    <property type="match status" value="1"/>
</dbReference>
<dbReference type="AlphaFoldDB" id="A0AAJ0DGE5"/>
<keyword evidence="4" id="KW-1185">Reference proteome</keyword>
<evidence type="ECO:0000313" key="4">
    <source>
        <dbReference type="Proteomes" id="UP001271007"/>
    </source>
</evidence>
<dbReference type="Pfam" id="PF00621">
    <property type="entry name" value="RhoGEF"/>
    <property type="match status" value="1"/>
</dbReference>
<name>A0AAJ0DGE5_9PEZI</name>
<dbReference type="PANTHER" id="PTHR12673:SF159">
    <property type="entry name" value="LD03170P"/>
    <property type="match status" value="1"/>
</dbReference>
<feature type="domain" description="DH" evidence="2">
    <location>
        <begin position="303"/>
        <end position="566"/>
    </location>
</feature>
<dbReference type="EMBL" id="JAWDJX010000038">
    <property type="protein sequence ID" value="KAK3049675.1"/>
    <property type="molecule type" value="Genomic_DNA"/>
</dbReference>
<dbReference type="GO" id="GO:0005737">
    <property type="term" value="C:cytoplasm"/>
    <property type="evidence" value="ECO:0007669"/>
    <property type="project" value="TreeGrafter"/>
</dbReference>
<feature type="compositionally biased region" description="Basic residues" evidence="1">
    <location>
        <begin position="1025"/>
        <end position="1038"/>
    </location>
</feature>
<organism evidence="3 4">
    <name type="scientific">Extremus antarcticus</name>
    <dbReference type="NCBI Taxonomy" id="702011"/>
    <lineage>
        <taxon>Eukaryota</taxon>
        <taxon>Fungi</taxon>
        <taxon>Dikarya</taxon>
        <taxon>Ascomycota</taxon>
        <taxon>Pezizomycotina</taxon>
        <taxon>Dothideomycetes</taxon>
        <taxon>Dothideomycetidae</taxon>
        <taxon>Mycosphaerellales</taxon>
        <taxon>Extremaceae</taxon>
        <taxon>Extremus</taxon>
    </lineage>
</organism>
<accession>A0AAJ0DGE5</accession>